<keyword evidence="4 12" id="KW-0808">Transferase</keyword>
<comment type="caution">
    <text evidence="12">Lacks conserved residue(s) required for the propagation of feature annotation.</text>
</comment>
<feature type="binding site" evidence="12">
    <location>
        <position position="290"/>
    </location>
    <ligand>
        <name>K(+)</name>
        <dbReference type="ChEBI" id="CHEBI:29103"/>
    </ligand>
</feature>
<evidence type="ECO:0000256" key="7">
    <source>
        <dbReference type="ARBA" id="ARBA00022777"/>
    </source>
</evidence>
<feature type="binding site" evidence="12">
    <location>
        <position position="257"/>
    </location>
    <ligand>
        <name>substrate</name>
    </ligand>
</feature>
<comment type="cofactor">
    <cofactor evidence="12">
        <name>Mg(2+)</name>
        <dbReference type="ChEBI" id="CHEBI:18420"/>
    </cofactor>
    <text evidence="12">Requires a divalent cation, most likely magnesium in vivo, as an electrophilic catalyst to aid phosphoryl group transfer. It is the chelate of the metal and the nucleotide that is the actual substrate.</text>
</comment>
<dbReference type="InterPro" id="IPR002139">
    <property type="entry name" value="Ribo/fructo_kinase"/>
</dbReference>
<feature type="region of interest" description="Disordered" evidence="13">
    <location>
        <begin position="23"/>
        <end position="47"/>
    </location>
</feature>
<feature type="binding site" evidence="12">
    <location>
        <position position="287"/>
    </location>
    <ligand>
        <name>K(+)</name>
        <dbReference type="ChEBI" id="CHEBI:29103"/>
    </ligand>
</feature>
<gene>
    <name evidence="12" type="primary">rbsK</name>
    <name evidence="15" type="ORF">SAMN06272739_3199</name>
</gene>
<feature type="binding site" evidence="12">
    <location>
        <begin position="256"/>
        <end position="257"/>
    </location>
    <ligand>
        <name>ATP</name>
        <dbReference type="ChEBI" id="CHEBI:30616"/>
    </ligand>
</feature>
<feature type="binding site" evidence="12">
    <location>
        <position position="186"/>
    </location>
    <ligand>
        <name>ATP</name>
        <dbReference type="ChEBI" id="CHEBI:30616"/>
    </ligand>
</feature>
<dbReference type="PANTHER" id="PTHR10584:SF166">
    <property type="entry name" value="RIBOKINASE"/>
    <property type="match status" value="1"/>
</dbReference>
<dbReference type="InterPro" id="IPR011611">
    <property type="entry name" value="PfkB_dom"/>
</dbReference>
<evidence type="ECO:0000256" key="6">
    <source>
        <dbReference type="ARBA" id="ARBA00022741"/>
    </source>
</evidence>
<keyword evidence="8 12" id="KW-0067">ATP-binding</keyword>
<evidence type="ECO:0000256" key="11">
    <source>
        <dbReference type="ARBA" id="ARBA00023277"/>
    </source>
</evidence>
<keyword evidence="12" id="KW-0963">Cytoplasm</keyword>
<evidence type="ECO:0000256" key="13">
    <source>
        <dbReference type="SAM" id="MobiDB-lite"/>
    </source>
</evidence>
<organism evidence="15 16">
    <name type="scientific">Blastococcus haudaquaticus</name>
    <dbReference type="NCBI Taxonomy" id="1938745"/>
    <lineage>
        <taxon>Bacteria</taxon>
        <taxon>Bacillati</taxon>
        <taxon>Actinomycetota</taxon>
        <taxon>Actinomycetes</taxon>
        <taxon>Geodermatophilales</taxon>
        <taxon>Geodermatophilaceae</taxon>
        <taxon>Blastococcus</taxon>
    </lineage>
</organism>
<evidence type="ECO:0000259" key="14">
    <source>
        <dbReference type="Pfam" id="PF00294"/>
    </source>
</evidence>
<comment type="pathway">
    <text evidence="12">Carbohydrate metabolism; D-ribose degradation; D-ribose 5-phosphate from beta-D-ribopyranose: step 2/2.</text>
</comment>
<protein>
    <recommendedName>
        <fullName evidence="3 12">Ribokinase</fullName>
        <shortName evidence="12">RK</shortName>
        <ecNumber evidence="2 12">2.7.1.15</ecNumber>
    </recommendedName>
</protein>
<feature type="active site" description="Proton acceptor" evidence="12">
    <location>
        <position position="257"/>
    </location>
</feature>
<comment type="function">
    <text evidence="12">Catalyzes the phosphorylation of ribose at O-5 in a reaction requiring ATP and magnesium. The resulting D-ribose-5-phosphate can then be used either for sythesis of nucleotides, histidine, and tryptophan, or as a component of the pentose phosphate pathway.</text>
</comment>
<evidence type="ECO:0000256" key="8">
    <source>
        <dbReference type="ARBA" id="ARBA00022840"/>
    </source>
</evidence>
<dbReference type="GO" id="GO:0046872">
    <property type="term" value="F:metal ion binding"/>
    <property type="evidence" value="ECO:0007669"/>
    <property type="project" value="UniProtKB-KW"/>
</dbReference>
<dbReference type="GO" id="GO:0005829">
    <property type="term" value="C:cytosol"/>
    <property type="evidence" value="ECO:0007669"/>
    <property type="project" value="TreeGrafter"/>
</dbReference>
<keyword evidence="16" id="KW-1185">Reference proteome</keyword>
<evidence type="ECO:0000256" key="5">
    <source>
        <dbReference type="ARBA" id="ARBA00022723"/>
    </source>
</evidence>
<dbReference type="InterPro" id="IPR029056">
    <property type="entry name" value="Ribokinase-like"/>
</dbReference>
<dbReference type="PRINTS" id="PR00990">
    <property type="entry name" value="RIBOKINASE"/>
</dbReference>
<dbReference type="InterPro" id="IPR002173">
    <property type="entry name" value="Carboh/pur_kinase_PfkB_CS"/>
</dbReference>
<dbReference type="EC" id="2.7.1.15" evidence="2 12"/>
<dbReference type="HAMAP" id="MF_01987">
    <property type="entry name" value="Ribokinase"/>
    <property type="match status" value="1"/>
</dbReference>
<feature type="binding site" evidence="12">
    <location>
        <begin position="224"/>
        <end position="229"/>
    </location>
    <ligand>
        <name>ATP</name>
        <dbReference type="ChEBI" id="CHEBI:30616"/>
    </ligand>
</feature>
<sequence>MTTPPAVDVLVVGSLNHDVVARTQRRPAPGETVTGGRLSTTSGGKGGNQAAAAARAGAVTAMLGAVGGDDGGRAQLDDLVARGVDVSRVAVVAGVPTSTAVIVVDAAGENAIVVCAGANETVTPQIVHAAPAAAAVVLAQTELGAAVVDAAAELAAREGARLVVSCGPVVELSPPTLAAADPVVVNRHEAADLLRLAGAPVATDPTAFAASLLAATGARSVCVTLGADGHVTADGAGPLRVAGAAVEAVVDTTGAGDAFVGALAAALARGASVVDAARAGAAAGAGAVAHAGARPPR</sequence>
<dbReference type="GO" id="GO:0019303">
    <property type="term" value="P:D-ribose catabolic process"/>
    <property type="evidence" value="ECO:0007669"/>
    <property type="project" value="UniProtKB-UniRule"/>
</dbReference>
<feature type="binding site" evidence="12">
    <location>
        <position position="251"/>
    </location>
    <ligand>
        <name>K(+)</name>
        <dbReference type="ChEBI" id="CHEBI:29103"/>
    </ligand>
</feature>
<dbReference type="EMBL" id="OCNK01000003">
    <property type="protein sequence ID" value="SOE01489.1"/>
    <property type="molecule type" value="Genomic_DNA"/>
</dbReference>
<reference evidence="16" key="1">
    <citation type="submission" date="2017-09" db="EMBL/GenBank/DDBJ databases">
        <authorList>
            <person name="Varghese N."/>
            <person name="Submissions S."/>
        </authorList>
    </citation>
    <scope>NUCLEOTIDE SEQUENCE [LARGE SCALE GENOMIC DNA]</scope>
    <source>
        <strain evidence="16">DSM 44270</strain>
    </source>
</reference>
<feature type="binding site" evidence="12">
    <location>
        <begin position="44"/>
        <end position="48"/>
    </location>
    <ligand>
        <name>substrate</name>
    </ligand>
</feature>
<dbReference type="Pfam" id="PF00294">
    <property type="entry name" value="PfkB"/>
    <property type="match status" value="1"/>
</dbReference>
<dbReference type="SUPFAM" id="SSF53613">
    <property type="entry name" value="Ribokinase-like"/>
    <property type="match status" value="1"/>
</dbReference>
<comment type="similarity">
    <text evidence="12">Belongs to the carbohydrate kinase PfkB family. Ribokinase subfamily.</text>
</comment>
<keyword evidence="11 12" id="KW-0119">Carbohydrate metabolism</keyword>
<dbReference type="PROSITE" id="PS00584">
    <property type="entry name" value="PFKB_KINASES_2"/>
    <property type="match status" value="1"/>
</dbReference>
<keyword evidence="5 12" id="KW-0479">Metal-binding</keyword>
<dbReference type="Gene3D" id="3.40.1190.20">
    <property type="match status" value="1"/>
</dbReference>
<evidence type="ECO:0000256" key="10">
    <source>
        <dbReference type="ARBA" id="ARBA00022958"/>
    </source>
</evidence>
<evidence type="ECO:0000256" key="4">
    <source>
        <dbReference type="ARBA" id="ARBA00022679"/>
    </source>
</evidence>
<dbReference type="UniPathway" id="UPA00916">
    <property type="reaction ID" value="UER00889"/>
</dbReference>
<dbReference type="InterPro" id="IPR011877">
    <property type="entry name" value="Ribokinase"/>
</dbReference>
<evidence type="ECO:0000313" key="16">
    <source>
        <dbReference type="Proteomes" id="UP000219482"/>
    </source>
</evidence>
<dbReference type="RefSeq" id="WP_097184825.1">
    <property type="nucleotide sequence ID" value="NZ_OCNK01000003.1"/>
</dbReference>
<evidence type="ECO:0000256" key="1">
    <source>
        <dbReference type="ARBA" id="ARBA00005380"/>
    </source>
</evidence>
<comment type="catalytic activity">
    <reaction evidence="12">
        <text>D-ribose + ATP = D-ribose 5-phosphate + ADP + H(+)</text>
        <dbReference type="Rhea" id="RHEA:13697"/>
        <dbReference type="ChEBI" id="CHEBI:15378"/>
        <dbReference type="ChEBI" id="CHEBI:30616"/>
        <dbReference type="ChEBI" id="CHEBI:47013"/>
        <dbReference type="ChEBI" id="CHEBI:78346"/>
        <dbReference type="ChEBI" id="CHEBI:456216"/>
        <dbReference type="EC" id="2.7.1.15"/>
    </reaction>
</comment>
<keyword evidence="7 12" id="KW-0418">Kinase</keyword>
<evidence type="ECO:0000256" key="3">
    <source>
        <dbReference type="ARBA" id="ARBA00016943"/>
    </source>
</evidence>
<dbReference type="Proteomes" id="UP000219482">
    <property type="component" value="Unassembled WGS sequence"/>
</dbReference>
<accession>A0A286H2C7</accession>
<evidence type="ECO:0000313" key="15">
    <source>
        <dbReference type="EMBL" id="SOE01489.1"/>
    </source>
</evidence>
<evidence type="ECO:0000256" key="12">
    <source>
        <dbReference type="HAMAP-Rule" id="MF_01987"/>
    </source>
</evidence>
<keyword evidence="9 12" id="KW-0460">Magnesium</keyword>
<feature type="binding site" evidence="12">
    <location>
        <position position="292"/>
    </location>
    <ligand>
        <name>K(+)</name>
        <dbReference type="ChEBI" id="CHEBI:29103"/>
    </ligand>
</feature>
<dbReference type="AlphaFoldDB" id="A0A286H2C7"/>
<dbReference type="PANTHER" id="PTHR10584">
    <property type="entry name" value="SUGAR KINASE"/>
    <property type="match status" value="1"/>
</dbReference>
<evidence type="ECO:0000256" key="2">
    <source>
        <dbReference type="ARBA" id="ARBA00012035"/>
    </source>
</evidence>
<comment type="subunit">
    <text evidence="12">Homodimer.</text>
</comment>
<dbReference type="GO" id="GO:0004747">
    <property type="term" value="F:ribokinase activity"/>
    <property type="evidence" value="ECO:0007669"/>
    <property type="project" value="UniProtKB-UniRule"/>
</dbReference>
<comment type="similarity">
    <text evidence="1">Belongs to the carbohydrate kinase pfkB family.</text>
</comment>
<keyword evidence="10 12" id="KW-0630">Potassium</keyword>
<comment type="subcellular location">
    <subcellularLocation>
        <location evidence="12">Cytoplasm</location>
    </subcellularLocation>
</comment>
<feature type="binding site" evidence="12">
    <location>
        <position position="253"/>
    </location>
    <ligand>
        <name>K(+)</name>
        <dbReference type="ChEBI" id="CHEBI:29103"/>
    </ligand>
</feature>
<feature type="binding site" evidence="12">
    <location>
        <begin position="16"/>
        <end position="18"/>
    </location>
    <ligand>
        <name>substrate</name>
    </ligand>
</feature>
<proteinExistence type="inferred from homology"/>
<evidence type="ECO:0000256" key="9">
    <source>
        <dbReference type="ARBA" id="ARBA00022842"/>
    </source>
</evidence>
<name>A0A286H2C7_9ACTN</name>
<keyword evidence="6 12" id="KW-0547">Nucleotide-binding</keyword>
<dbReference type="GO" id="GO:0005524">
    <property type="term" value="F:ATP binding"/>
    <property type="evidence" value="ECO:0007669"/>
    <property type="project" value="UniProtKB-UniRule"/>
</dbReference>
<dbReference type="OrthoDB" id="9775849at2"/>
<feature type="binding site" evidence="12">
    <location>
        <position position="142"/>
    </location>
    <ligand>
        <name>substrate</name>
    </ligand>
</feature>
<comment type="activity regulation">
    <text evidence="12">Activated by a monovalent cation that binds near, but not in, the active site. The most likely occupant of the site in vivo is potassium. Ion binding induces a conformational change that may alter substrate affinity.</text>
</comment>
<feature type="domain" description="Carbohydrate kinase PfkB" evidence="14">
    <location>
        <begin position="8"/>
        <end position="295"/>
    </location>
</feature>